<dbReference type="Proteomes" id="UP000292085">
    <property type="component" value="Unassembled WGS sequence"/>
</dbReference>
<evidence type="ECO:0000313" key="3">
    <source>
        <dbReference type="EMBL" id="RZF65134.1"/>
    </source>
</evidence>
<evidence type="ECO:0000313" key="4">
    <source>
        <dbReference type="Proteomes" id="UP000292085"/>
    </source>
</evidence>
<dbReference type="RefSeq" id="WP_130155967.1">
    <property type="nucleotide sequence ID" value="NZ_SGIS01000008.1"/>
</dbReference>
<dbReference type="PANTHER" id="PTHR34982:SF1">
    <property type="entry name" value="FLAGELLAR ASSEMBLY PROTEIN FLIH"/>
    <property type="match status" value="1"/>
</dbReference>
<name>A0A4Q6Y5F5_9SPHN</name>
<organism evidence="3 4">
    <name type="scientific">Sphingomonas populi</name>
    <dbReference type="NCBI Taxonomy" id="2484750"/>
    <lineage>
        <taxon>Bacteria</taxon>
        <taxon>Pseudomonadati</taxon>
        <taxon>Pseudomonadota</taxon>
        <taxon>Alphaproteobacteria</taxon>
        <taxon>Sphingomonadales</taxon>
        <taxon>Sphingomonadaceae</taxon>
        <taxon>Sphingomonas</taxon>
    </lineage>
</organism>
<comment type="caution">
    <text evidence="3">The sequence shown here is derived from an EMBL/GenBank/DDBJ whole genome shotgun (WGS) entry which is preliminary data.</text>
</comment>
<dbReference type="PANTHER" id="PTHR34982">
    <property type="entry name" value="YOP PROTEINS TRANSLOCATION PROTEIN L"/>
    <property type="match status" value="1"/>
</dbReference>
<keyword evidence="2" id="KW-0653">Protein transport</keyword>
<proteinExistence type="predicted"/>
<accession>A0A4Q6Y5F5</accession>
<reference evidence="3 4" key="1">
    <citation type="submission" date="2019-02" db="EMBL/GenBank/DDBJ databases">
        <authorList>
            <person name="Li Y."/>
        </authorList>
    </citation>
    <scope>NUCLEOTIDE SEQUENCE [LARGE SCALE GENOMIC DNA]</scope>
    <source>
        <strain evidence="3 4">3-7</strain>
    </source>
</reference>
<dbReference type="EMBL" id="SGIS01000008">
    <property type="protein sequence ID" value="RZF65134.1"/>
    <property type="molecule type" value="Genomic_DNA"/>
</dbReference>
<gene>
    <name evidence="3" type="ORF">EWE75_07115</name>
</gene>
<dbReference type="InterPro" id="IPR010586">
    <property type="entry name" value="T3SS_stator_protein"/>
</dbReference>
<protein>
    <recommendedName>
        <fullName evidence="5">Flagellar assembly protein FliH/Type III secretion system HrpE domain-containing protein</fullName>
    </recommendedName>
</protein>
<dbReference type="OrthoDB" id="7188196at2"/>
<dbReference type="Pfam" id="PF06635">
    <property type="entry name" value="T3SS_SCTL"/>
    <property type="match status" value="1"/>
</dbReference>
<evidence type="ECO:0000256" key="2">
    <source>
        <dbReference type="ARBA" id="ARBA00022927"/>
    </source>
</evidence>
<keyword evidence="1" id="KW-0813">Transport</keyword>
<dbReference type="GO" id="GO:0005829">
    <property type="term" value="C:cytosol"/>
    <property type="evidence" value="ECO:0007669"/>
    <property type="project" value="TreeGrafter"/>
</dbReference>
<sequence length="201" mass="20719">MTFYLLHNDGAALIATDRPVIRAADAGAIAEARDLLTAIHDYGADSAARIAIETQAAVERGRAEGFAEGRAAFAAAIAELAAQAARDARESENALAALALAAVRQMLGAIGDEVVMTGIARRAVAAVTPGGVITVEVPPTLQQPVLAALADHHGEGEVHVIADPALEIHQCRVSGADGRIIADLDVQIAALAERWELADVA</sequence>
<evidence type="ECO:0008006" key="5">
    <source>
        <dbReference type="Google" id="ProtNLM"/>
    </source>
</evidence>
<evidence type="ECO:0000256" key="1">
    <source>
        <dbReference type="ARBA" id="ARBA00022448"/>
    </source>
</evidence>
<keyword evidence="4" id="KW-1185">Reference proteome</keyword>
<dbReference type="GO" id="GO:0015031">
    <property type="term" value="P:protein transport"/>
    <property type="evidence" value="ECO:0007669"/>
    <property type="project" value="UniProtKB-KW"/>
</dbReference>
<dbReference type="AlphaFoldDB" id="A0A4Q6Y5F5"/>
<dbReference type="InterPro" id="IPR051472">
    <property type="entry name" value="T3SS_Stator/FliH"/>
</dbReference>